<comment type="similarity">
    <text evidence="3">Belongs to the mitochondrion-specific ribosomal protein mS38 family.</text>
</comment>
<dbReference type="PANTHER" id="PTHR32035">
    <property type="entry name" value="AURORA KINASE A-INTERACTING PROTEIN"/>
    <property type="match status" value="1"/>
</dbReference>
<feature type="compositionally biased region" description="Low complexity" evidence="5">
    <location>
        <begin position="17"/>
        <end position="28"/>
    </location>
</feature>
<dbReference type="EMBL" id="JAVRRG010000046">
    <property type="protein sequence ID" value="KAK5093214.1"/>
    <property type="molecule type" value="Genomic_DNA"/>
</dbReference>
<evidence type="ECO:0000256" key="1">
    <source>
        <dbReference type="ARBA" id="ARBA00004173"/>
    </source>
</evidence>
<name>A0ABR0KBU3_9EURO</name>
<feature type="compositionally biased region" description="Pro residues" evidence="5">
    <location>
        <begin position="51"/>
        <end position="63"/>
    </location>
</feature>
<evidence type="ECO:0000256" key="2">
    <source>
        <dbReference type="ARBA" id="ARBA00023128"/>
    </source>
</evidence>
<protein>
    <recommendedName>
        <fullName evidence="4">Small ribosomal subunit protein mS38</fullName>
    </recommendedName>
</protein>
<feature type="region of interest" description="Disordered" evidence="5">
    <location>
        <begin position="1"/>
        <end position="106"/>
    </location>
</feature>
<dbReference type="PANTHER" id="PTHR32035:SF3">
    <property type="entry name" value="SMALL RIBOSOMAL SUBUNIT PROTEIN MS38"/>
    <property type="match status" value="1"/>
</dbReference>
<evidence type="ECO:0000256" key="3">
    <source>
        <dbReference type="ARBA" id="ARBA00035647"/>
    </source>
</evidence>
<evidence type="ECO:0000256" key="5">
    <source>
        <dbReference type="SAM" id="MobiDB-lite"/>
    </source>
</evidence>
<dbReference type="Proteomes" id="UP001345013">
    <property type="component" value="Unassembled WGS sequence"/>
</dbReference>
<feature type="compositionally biased region" description="Polar residues" evidence="5">
    <location>
        <begin position="29"/>
        <end position="40"/>
    </location>
</feature>
<dbReference type="Pfam" id="PF08213">
    <property type="entry name" value="COX24_C"/>
    <property type="match status" value="1"/>
</dbReference>
<keyword evidence="2" id="KW-0496">Mitochondrion</keyword>
<comment type="subcellular location">
    <subcellularLocation>
        <location evidence="1">Mitochondrion</location>
    </subcellularLocation>
</comment>
<dbReference type="SMART" id="SM01155">
    <property type="entry name" value="DUF1713"/>
    <property type="match status" value="1"/>
</dbReference>
<reference evidence="7 8" key="1">
    <citation type="submission" date="2023-08" db="EMBL/GenBank/DDBJ databases">
        <title>Black Yeasts Isolated from many extreme environments.</title>
        <authorList>
            <person name="Coleine C."/>
            <person name="Stajich J.E."/>
            <person name="Selbmann L."/>
        </authorList>
    </citation>
    <scope>NUCLEOTIDE SEQUENCE [LARGE SCALE GENOMIC DNA]</scope>
    <source>
        <strain evidence="7 8">CCFEE 5885</strain>
    </source>
</reference>
<comment type="caution">
    <text evidence="7">The sequence shown here is derived from an EMBL/GenBank/DDBJ whole genome shotgun (WGS) entry which is preliminary data.</text>
</comment>
<evidence type="ECO:0000313" key="7">
    <source>
        <dbReference type="EMBL" id="KAK5093214.1"/>
    </source>
</evidence>
<keyword evidence="8" id="KW-1185">Reference proteome</keyword>
<sequence>MFNTSLRRVARSCPNASLSPLRSSTPTSNATAITATFTTHSHQRRNSSSKPPVPPNNGQPPIPTASVKQVGAPRSNTDKRPGAESRLAKRKSTKGEKVEVKNSGKKDDVQLYSNEWTRSLPSVPSTQHLNPKDVYVASFFSTHRPMSITGPLPPETSVQDIDKIFAIRPKSQRKTQDVIYTLSSAVQNLDQQVESQQAAQHEEAVTQRADIIKALTQHNQANGATNHGDNNVHHLDGQPQQTQMRVGGNVKLVIQALARQFRPFNPPPAPVAAPEVEFYPPEKEAAEEQSQAAALEQEIIQQDPETLLSQHIQRPQVEAQSQPQAIQVQQQQSTREKEYTFFTPSFNYARRNQRGVLLASHIHRIRAGIRIPGLERMKMYLISVKRQRRLKMKKHKYKKLQRKTRNLRRRQGKI</sequence>
<feature type="domain" description="Ribosomal protein mS38 C-terminal" evidence="6">
    <location>
        <begin position="380"/>
        <end position="413"/>
    </location>
</feature>
<evidence type="ECO:0000256" key="4">
    <source>
        <dbReference type="ARBA" id="ARBA00035682"/>
    </source>
</evidence>
<proteinExistence type="inferred from homology"/>
<evidence type="ECO:0000313" key="8">
    <source>
        <dbReference type="Proteomes" id="UP001345013"/>
    </source>
</evidence>
<dbReference type="InterPro" id="IPR013177">
    <property type="entry name" value="Ribosomal_mS38_C"/>
</dbReference>
<accession>A0ABR0KBU3</accession>
<organism evidence="7 8">
    <name type="scientific">Lithohypha guttulata</name>
    <dbReference type="NCBI Taxonomy" id="1690604"/>
    <lineage>
        <taxon>Eukaryota</taxon>
        <taxon>Fungi</taxon>
        <taxon>Dikarya</taxon>
        <taxon>Ascomycota</taxon>
        <taxon>Pezizomycotina</taxon>
        <taxon>Eurotiomycetes</taxon>
        <taxon>Chaetothyriomycetidae</taxon>
        <taxon>Chaetothyriales</taxon>
        <taxon>Trichomeriaceae</taxon>
        <taxon>Lithohypha</taxon>
    </lineage>
</organism>
<feature type="compositionally biased region" description="Basic and acidic residues" evidence="5">
    <location>
        <begin position="76"/>
        <end position="106"/>
    </location>
</feature>
<evidence type="ECO:0000259" key="6">
    <source>
        <dbReference type="SMART" id="SM01155"/>
    </source>
</evidence>
<feature type="region of interest" description="Disordered" evidence="5">
    <location>
        <begin position="221"/>
        <end position="240"/>
    </location>
</feature>
<gene>
    <name evidence="7" type="ORF">LTR24_004475</name>
</gene>